<evidence type="ECO:0000313" key="2">
    <source>
        <dbReference type="Proteomes" id="UP000193067"/>
    </source>
</evidence>
<accession>A0A1Y2IM61</accession>
<sequence>MYEWYRAYFLRFAPRPRDQLSARELAMLPRTLPISSPAPVTYTMANLDWLFRSMEQKDQQ</sequence>
<organism evidence="1 2">
    <name type="scientific">Trametes coccinea (strain BRFM310)</name>
    <name type="common">Pycnoporus coccineus</name>
    <dbReference type="NCBI Taxonomy" id="1353009"/>
    <lineage>
        <taxon>Eukaryota</taxon>
        <taxon>Fungi</taxon>
        <taxon>Dikarya</taxon>
        <taxon>Basidiomycota</taxon>
        <taxon>Agaricomycotina</taxon>
        <taxon>Agaricomycetes</taxon>
        <taxon>Polyporales</taxon>
        <taxon>Polyporaceae</taxon>
        <taxon>Trametes</taxon>
    </lineage>
</organism>
<dbReference type="Proteomes" id="UP000193067">
    <property type="component" value="Unassembled WGS sequence"/>
</dbReference>
<protein>
    <submittedName>
        <fullName evidence="1">Uncharacterized protein</fullName>
    </submittedName>
</protein>
<gene>
    <name evidence="1" type="ORF">PYCCODRAFT_1435996</name>
</gene>
<keyword evidence="2" id="KW-1185">Reference proteome</keyword>
<dbReference type="AlphaFoldDB" id="A0A1Y2IM61"/>
<evidence type="ECO:0000313" key="1">
    <source>
        <dbReference type="EMBL" id="OSD01704.1"/>
    </source>
</evidence>
<dbReference type="EMBL" id="KZ084109">
    <property type="protein sequence ID" value="OSD01704.1"/>
    <property type="molecule type" value="Genomic_DNA"/>
</dbReference>
<name>A0A1Y2IM61_TRAC3</name>
<proteinExistence type="predicted"/>
<reference evidence="1 2" key="1">
    <citation type="journal article" date="2015" name="Biotechnol. Biofuels">
        <title>Enhanced degradation of softwood versus hardwood by the white-rot fungus Pycnoporus coccineus.</title>
        <authorList>
            <person name="Couturier M."/>
            <person name="Navarro D."/>
            <person name="Chevret D."/>
            <person name="Henrissat B."/>
            <person name="Piumi F."/>
            <person name="Ruiz-Duenas F.J."/>
            <person name="Martinez A.T."/>
            <person name="Grigoriev I.V."/>
            <person name="Riley R."/>
            <person name="Lipzen A."/>
            <person name="Berrin J.G."/>
            <person name="Master E.R."/>
            <person name="Rosso M.N."/>
        </authorList>
    </citation>
    <scope>NUCLEOTIDE SEQUENCE [LARGE SCALE GENOMIC DNA]</scope>
    <source>
        <strain evidence="1 2">BRFM310</strain>
    </source>
</reference>
<dbReference type="OrthoDB" id="10537769at2759"/>